<dbReference type="InterPro" id="IPR006330">
    <property type="entry name" value="Ado/ade_deaminase"/>
</dbReference>
<dbReference type="InterPro" id="IPR013659">
    <property type="entry name" value="A_deaminase_N"/>
</dbReference>
<comment type="caution">
    <text evidence="2">The sequence shown here is derived from an EMBL/GenBank/DDBJ whole genome shotgun (WGS) entry which is preliminary data.</text>
</comment>
<dbReference type="EMBL" id="JARBDR010000206">
    <property type="protein sequence ID" value="KAJ8319538.1"/>
    <property type="molecule type" value="Genomic_DNA"/>
</dbReference>
<evidence type="ECO:0000313" key="2">
    <source>
        <dbReference type="EMBL" id="KAJ8319538.1"/>
    </source>
</evidence>
<evidence type="ECO:0000259" key="1">
    <source>
        <dbReference type="Pfam" id="PF08451"/>
    </source>
</evidence>
<dbReference type="PANTHER" id="PTHR11409:SF39">
    <property type="entry name" value="ADENOSINE DEAMINASE 2"/>
    <property type="match status" value="1"/>
</dbReference>
<sequence length="404" mass="46538">MEKLNIEIFILLTLVGFSNQWIIFDNISTKADFYQAVKQIDDQENRIKIGGNLRLNQNESYVNDVLMKFKRREIEEAYSSDKPFPPSSHFFKAKQFIDKSKVLQIIRLMPKDCPWKLLTAERIKDSLSLLVDNPEKVYPTQAAAWEVLGLIFENIINIFSLRSVFEDYFYEGLRQFYADNIQYVEIRSTLSEVLDSNGKKFNQHQVVQLLKDVTGRFARDHPGFFGTKLIFTGLRSADNNKILQDVRKSVEFLKSYPDFFAGYDMIINEDGSPPISDVVEALLYPRNLNPPVYLLYFLHAGETNWHDLTADKNVLSAIVVNSTRLGHGFTVMKHPIALALVSDQRDHPRTYMIAEGFPLVIGNDASNLWDALPMSHDYYITFMAHSGRDGDIRVLKQLYLNSIQ</sequence>
<proteinExistence type="predicted"/>
<dbReference type="Gene3D" id="3.20.20.140">
    <property type="entry name" value="Metal-dependent hydrolases"/>
    <property type="match status" value="1"/>
</dbReference>
<keyword evidence="3" id="KW-1185">Reference proteome</keyword>
<feature type="domain" description="Adenosine/AMP deaminase N-terminal" evidence="1">
    <location>
        <begin position="28"/>
        <end position="106"/>
    </location>
</feature>
<organism evidence="2 3">
    <name type="scientific">Tegillarca granosa</name>
    <name type="common">Malaysian cockle</name>
    <name type="synonym">Anadara granosa</name>
    <dbReference type="NCBI Taxonomy" id="220873"/>
    <lineage>
        <taxon>Eukaryota</taxon>
        <taxon>Metazoa</taxon>
        <taxon>Spiralia</taxon>
        <taxon>Lophotrochozoa</taxon>
        <taxon>Mollusca</taxon>
        <taxon>Bivalvia</taxon>
        <taxon>Autobranchia</taxon>
        <taxon>Pteriomorphia</taxon>
        <taxon>Arcoida</taxon>
        <taxon>Arcoidea</taxon>
        <taxon>Arcidae</taxon>
        <taxon>Tegillarca</taxon>
    </lineage>
</organism>
<protein>
    <recommendedName>
        <fullName evidence="1">Adenosine/AMP deaminase N-terminal domain-containing protein</fullName>
    </recommendedName>
</protein>
<dbReference type="PANTHER" id="PTHR11409">
    <property type="entry name" value="ADENOSINE DEAMINASE"/>
    <property type="match status" value="1"/>
</dbReference>
<dbReference type="SUPFAM" id="SSF51556">
    <property type="entry name" value="Metallo-dependent hydrolases"/>
    <property type="match status" value="1"/>
</dbReference>
<accession>A0ABQ9FQL3</accession>
<dbReference type="InterPro" id="IPR032466">
    <property type="entry name" value="Metal_Hydrolase"/>
</dbReference>
<name>A0ABQ9FQL3_TEGGR</name>
<dbReference type="Pfam" id="PF08451">
    <property type="entry name" value="A_deaminase_N"/>
    <property type="match status" value="1"/>
</dbReference>
<reference evidence="2 3" key="1">
    <citation type="submission" date="2022-12" db="EMBL/GenBank/DDBJ databases">
        <title>Chromosome-level genome of Tegillarca granosa.</title>
        <authorList>
            <person name="Kim J."/>
        </authorList>
    </citation>
    <scope>NUCLEOTIDE SEQUENCE [LARGE SCALE GENOMIC DNA]</scope>
    <source>
        <strain evidence="2">Teg-2019</strain>
        <tissue evidence="2">Adductor muscle</tissue>
    </source>
</reference>
<dbReference type="Proteomes" id="UP001217089">
    <property type="component" value="Unassembled WGS sequence"/>
</dbReference>
<gene>
    <name evidence="2" type="ORF">KUTeg_002912</name>
</gene>
<evidence type="ECO:0000313" key="3">
    <source>
        <dbReference type="Proteomes" id="UP001217089"/>
    </source>
</evidence>